<comment type="catalytic activity">
    <reaction evidence="1 9">
        <text>Endonucleolytic cleavage to 5'-phosphomonoester.</text>
        <dbReference type="EC" id="3.1.26.3"/>
    </reaction>
</comment>
<dbReference type="PROSITE" id="PS00517">
    <property type="entry name" value="RNASE_3_1"/>
    <property type="match status" value="1"/>
</dbReference>
<evidence type="ECO:0000256" key="5">
    <source>
        <dbReference type="ARBA" id="ARBA00022722"/>
    </source>
</evidence>
<comment type="function">
    <text evidence="9">Digests double-stranded RNA. Involved in the processing of primary rRNA transcript to yield the immediate precursors to the large and small rRNAs (23S and 16S). Processes some mRNAs, and tRNAs when they are encoded in the rRNA operon. Processes pre-crRNA and tracrRNA of type II CRISPR loci if present in the organism.</text>
</comment>
<dbReference type="PROSITE" id="PS50137">
    <property type="entry name" value="DS_RBD"/>
    <property type="match status" value="1"/>
</dbReference>
<dbReference type="AlphaFoldDB" id="A0A4V2UZI6"/>
<evidence type="ECO:0000256" key="6">
    <source>
        <dbReference type="ARBA" id="ARBA00022759"/>
    </source>
</evidence>
<keyword evidence="9" id="KW-0819">tRNA processing</keyword>
<dbReference type="GO" id="GO:0003725">
    <property type="term" value="F:double-stranded RNA binding"/>
    <property type="evidence" value="ECO:0007669"/>
    <property type="project" value="TreeGrafter"/>
</dbReference>
<evidence type="ECO:0000256" key="9">
    <source>
        <dbReference type="HAMAP-Rule" id="MF_00104"/>
    </source>
</evidence>
<dbReference type="EC" id="3.1.26.3" evidence="9"/>
<dbReference type="CDD" id="cd10845">
    <property type="entry name" value="DSRM_RNAse_III_family"/>
    <property type="match status" value="1"/>
</dbReference>
<feature type="binding site" evidence="9">
    <location>
        <position position="134"/>
    </location>
    <ligand>
        <name>Mg(2+)</name>
        <dbReference type="ChEBI" id="CHEBI:18420"/>
    </ligand>
</feature>
<dbReference type="PROSITE" id="PS50142">
    <property type="entry name" value="RNASE_3_2"/>
    <property type="match status" value="1"/>
</dbReference>
<keyword evidence="7 9" id="KW-0378">Hydrolase</keyword>
<dbReference type="Gene3D" id="1.10.1520.10">
    <property type="entry name" value="Ribonuclease III domain"/>
    <property type="match status" value="1"/>
</dbReference>
<evidence type="ECO:0000256" key="1">
    <source>
        <dbReference type="ARBA" id="ARBA00000109"/>
    </source>
</evidence>
<evidence type="ECO:0000259" key="11">
    <source>
        <dbReference type="PROSITE" id="PS50142"/>
    </source>
</evidence>
<dbReference type="FunFam" id="1.10.1520.10:FF:000001">
    <property type="entry name" value="Ribonuclease 3"/>
    <property type="match status" value="1"/>
</dbReference>
<dbReference type="InterPro" id="IPR036389">
    <property type="entry name" value="RNase_III_sf"/>
</dbReference>
<proteinExistence type="inferred from homology"/>
<dbReference type="GO" id="GO:0046872">
    <property type="term" value="F:metal ion binding"/>
    <property type="evidence" value="ECO:0007669"/>
    <property type="project" value="UniProtKB-KW"/>
</dbReference>
<dbReference type="InterPro" id="IPR000999">
    <property type="entry name" value="RNase_III_dom"/>
</dbReference>
<evidence type="ECO:0000256" key="7">
    <source>
        <dbReference type="ARBA" id="ARBA00022801"/>
    </source>
</evidence>
<dbReference type="Pfam" id="PF00035">
    <property type="entry name" value="dsrm"/>
    <property type="match status" value="1"/>
</dbReference>
<sequence length="248" mass="26690">MADGCALGSAVRRREMTGAAAFAELEAKLGYTFSDGSLLATALTHASAVAGTSRPSYQRLEFLGDHVLGLVMAHMLYERFPDADEGEMSRRLAALVRRETCAAVAREIDLGAFLRLGSGEVQSGGRAKEAILGDVCEAVIGAIYLDGGLDPAATFIRDHWDGRIDRDSRLLKDAKTSLQEWAHARGLAAPVYREVSRSGPDHAPQFEIEVSLPGIDSIRAVGGSKRAAEQNAAEALLVREGVWQEVRR</sequence>
<dbReference type="EMBL" id="SMAK01000004">
    <property type="protein sequence ID" value="TCT11508.1"/>
    <property type="molecule type" value="Genomic_DNA"/>
</dbReference>
<keyword evidence="5 9" id="KW-0540">Nuclease</keyword>
<dbReference type="SUPFAM" id="SSF54768">
    <property type="entry name" value="dsRNA-binding domain-like"/>
    <property type="match status" value="1"/>
</dbReference>
<dbReference type="SUPFAM" id="SSF69065">
    <property type="entry name" value="RNase III domain-like"/>
    <property type="match status" value="1"/>
</dbReference>
<evidence type="ECO:0000259" key="10">
    <source>
        <dbReference type="PROSITE" id="PS50137"/>
    </source>
</evidence>
<keyword evidence="4 9" id="KW-0507">mRNA processing</keyword>
<evidence type="ECO:0000256" key="3">
    <source>
        <dbReference type="ARBA" id="ARBA00022552"/>
    </source>
</evidence>
<dbReference type="Proteomes" id="UP000295678">
    <property type="component" value="Unassembled WGS sequence"/>
</dbReference>
<keyword evidence="9" id="KW-0699">rRNA-binding</keyword>
<feature type="binding site" evidence="9">
    <location>
        <position position="137"/>
    </location>
    <ligand>
        <name>Mg(2+)</name>
        <dbReference type="ChEBI" id="CHEBI:18420"/>
    </ligand>
</feature>
<dbReference type="SMART" id="SM00358">
    <property type="entry name" value="DSRM"/>
    <property type="match status" value="1"/>
</dbReference>
<keyword evidence="9" id="KW-0479">Metal-binding</keyword>
<name>A0A4V2UZI6_9HYPH</name>
<dbReference type="InterPro" id="IPR011907">
    <property type="entry name" value="RNase_III"/>
</dbReference>
<accession>A0A4V2UZI6</accession>
<dbReference type="GO" id="GO:0008033">
    <property type="term" value="P:tRNA processing"/>
    <property type="evidence" value="ECO:0007669"/>
    <property type="project" value="UniProtKB-KW"/>
</dbReference>
<dbReference type="InterPro" id="IPR014720">
    <property type="entry name" value="dsRBD_dom"/>
</dbReference>
<keyword evidence="8 9" id="KW-0694">RNA-binding</keyword>
<keyword evidence="3 9" id="KW-0698">rRNA processing</keyword>
<dbReference type="Pfam" id="PF14622">
    <property type="entry name" value="Ribonucleas_3_3"/>
    <property type="match status" value="1"/>
</dbReference>
<dbReference type="GO" id="GO:0004525">
    <property type="term" value="F:ribonuclease III activity"/>
    <property type="evidence" value="ECO:0007669"/>
    <property type="project" value="UniProtKB-UniRule"/>
</dbReference>
<feature type="binding site" evidence="9">
    <location>
        <position position="61"/>
    </location>
    <ligand>
        <name>Mg(2+)</name>
        <dbReference type="ChEBI" id="CHEBI:18420"/>
    </ligand>
</feature>
<dbReference type="PANTHER" id="PTHR11207:SF0">
    <property type="entry name" value="RIBONUCLEASE 3"/>
    <property type="match status" value="1"/>
</dbReference>
<feature type="active site" evidence="9">
    <location>
        <position position="137"/>
    </location>
</feature>
<dbReference type="GO" id="GO:0019843">
    <property type="term" value="F:rRNA binding"/>
    <property type="evidence" value="ECO:0007669"/>
    <property type="project" value="UniProtKB-KW"/>
</dbReference>
<comment type="subcellular location">
    <subcellularLocation>
        <location evidence="9">Cytoplasm</location>
    </subcellularLocation>
</comment>
<dbReference type="CDD" id="cd00593">
    <property type="entry name" value="RIBOc"/>
    <property type="match status" value="1"/>
</dbReference>
<feature type="active site" evidence="9">
    <location>
        <position position="65"/>
    </location>
</feature>
<dbReference type="GO" id="GO:0010468">
    <property type="term" value="P:regulation of gene expression"/>
    <property type="evidence" value="ECO:0007669"/>
    <property type="project" value="TreeGrafter"/>
</dbReference>
<dbReference type="HAMAP" id="MF_00104">
    <property type="entry name" value="RNase_III"/>
    <property type="match status" value="1"/>
</dbReference>
<protein>
    <recommendedName>
        <fullName evidence="9">Ribonuclease 3</fullName>
        <ecNumber evidence="9">3.1.26.3</ecNumber>
    </recommendedName>
    <alternativeName>
        <fullName evidence="9">Ribonuclease III</fullName>
        <shortName evidence="9">RNase III</shortName>
    </alternativeName>
</protein>
<comment type="similarity">
    <text evidence="2">Belongs to the ribonuclease III family.</text>
</comment>
<evidence type="ECO:0000256" key="2">
    <source>
        <dbReference type="ARBA" id="ARBA00010183"/>
    </source>
</evidence>
<dbReference type="GO" id="GO:0006364">
    <property type="term" value="P:rRNA processing"/>
    <property type="evidence" value="ECO:0007669"/>
    <property type="project" value="UniProtKB-UniRule"/>
</dbReference>
<dbReference type="PANTHER" id="PTHR11207">
    <property type="entry name" value="RIBONUCLEASE III"/>
    <property type="match status" value="1"/>
</dbReference>
<comment type="caution">
    <text evidence="12">The sequence shown here is derived from an EMBL/GenBank/DDBJ whole genome shotgun (WGS) entry which is preliminary data.</text>
</comment>
<feature type="domain" description="DRBM" evidence="10">
    <location>
        <begin position="173"/>
        <end position="237"/>
    </location>
</feature>
<reference evidence="12 13" key="1">
    <citation type="submission" date="2019-03" db="EMBL/GenBank/DDBJ databases">
        <title>Genomic Encyclopedia of Type Strains, Phase IV (KMG-IV): sequencing the most valuable type-strain genomes for metagenomic binning, comparative biology and taxonomic classification.</title>
        <authorList>
            <person name="Goeker M."/>
        </authorList>
    </citation>
    <scope>NUCLEOTIDE SEQUENCE [LARGE SCALE GENOMIC DNA]</scope>
    <source>
        <strain evidence="12 13">DSM 19345</strain>
    </source>
</reference>
<dbReference type="Gene3D" id="3.30.160.20">
    <property type="match status" value="1"/>
</dbReference>
<comment type="cofactor">
    <cofactor evidence="9">
        <name>Mg(2+)</name>
        <dbReference type="ChEBI" id="CHEBI:18420"/>
    </cofactor>
</comment>
<keyword evidence="13" id="KW-1185">Reference proteome</keyword>
<organism evidence="12 13">
    <name type="scientific">Tepidamorphus gemmatus</name>
    <dbReference type="NCBI Taxonomy" id="747076"/>
    <lineage>
        <taxon>Bacteria</taxon>
        <taxon>Pseudomonadati</taxon>
        <taxon>Pseudomonadota</taxon>
        <taxon>Alphaproteobacteria</taxon>
        <taxon>Hyphomicrobiales</taxon>
        <taxon>Tepidamorphaceae</taxon>
        <taxon>Tepidamorphus</taxon>
    </lineage>
</organism>
<feature type="domain" description="RNase III" evidence="11">
    <location>
        <begin position="22"/>
        <end position="148"/>
    </location>
</feature>
<comment type="subunit">
    <text evidence="9">Homodimer.</text>
</comment>
<keyword evidence="9" id="KW-0460">Magnesium</keyword>
<dbReference type="NCBIfam" id="TIGR02191">
    <property type="entry name" value="RNaseIII"/>
    <property type="match status" value="1"/>
</dbReference>
<gene>
    <name evidence="9" type="primary">rnc</name>
    <name evidence="12" type="ORF">EDC22_104271</name>
</gene>
<dbReference type="GO" id="GO:0006397">
    <property type="term" value="P:mRNA processing"/>
    <property type="evidence" value="ECO:0007669"/>
    <property type="project" value="UniProtKB-UniRule"/>
</dbReference>
<keyword evidence="9" id="KW-0963">Cytoplasm</keyword>
<evidence type="ECO:0000313" key="12">
    <source>
        <dbReference type="EMBL" id="TCT11508.1"/>
    </source>
</evidence>
<keyword evidence="6 9" id="KW-0255">Endonuclease</keyword>
<evidence type="ECO:0000313" key="13">
    <source>
        <dbReference type="Proteomes" id="UP000295678"/>
    </source>
</evidence>
<dbReference type="GO" id="GO:0005737">
    <property type="term" value="C:cytoplasm"/>
    <property type="evidence" value="ECO:0007669"/>
    <property type="project" value="UniProtKB-SubCell"/>
</dbReference>
<dbReference type="SMART" id="SM00535">
    <property type="entry name" value="RIBOc"/>
    <property type="match status" value="1"/>
</dbReference>
<evidence type="ECO:0000256" key="8">
    <source>
        <dbReference type="ARBA" id="ARBA00022884"/>
    </source>
</evidence>
<evidence type="ECO:0000256" key="4">
    <source>
        <dbReference type="ARBA" id="ARBA00022664"/>
    </source>
</evidence>